<gene>
    <name evidence="1" type="ORF">TPAB3V08_LOCUS2701</name>
</gene>
<evidence type="ECO:0000313" key="1">
    <source>
        <dbReference type="EMBL" id="CAG2055701.1"/>
    </source>
</evidence>
<proteinExistence type="predicted"/>
<accession>A0ABN7NIJ5</accession>
<sequence>MHGAAHGDELFYLFQSDIIQNKHQARFSTGKRFFEHGSTLDQLCQNWARRVENHFVKTTLSTPDRDSNFDLPIIGILVYYENNALDHAASEADNVKVRVLFNADDAVLMAKNENDLQNALNRLNVVTDQLDLRINVSKTKVVVFDMDGDPSRDLDVKWSPYTKLDHFFMNIDTKLSLQKDLNKDRMAFWEQLYKEVST</sequence>
<keyword evidence="2" id="KW-1185">Reference proteome</keyword>
<organism evidence="1 2">
    <name type="scientific">Timema podura</name>
    <name type="common">Walking stick</name>
    <dbReference type="NCBI Taxonomy" id="61482"/>
    <lineage>
        <taxon>Eukaryota</taxon>
        <taxon>Metazoa</taxon>
        <taxon>Ecdysozoa</taxon>
        <taxon>Arthropoda</taxon>
        <taxon>Hexapoda</taxon>
        <taxon>Insecta</taxon>
        <taxon>Pterygota</taxon>
        <taxon>Neoptera</taxon>
        <taxon>Polyneoptera</taxon>
        <taxon>Phasmatodea</taxon>
        <taxon>Timematodea</taxon>
        <taxon>Timematoidea</taxon>
        <taxon>Timematidae</taxon>
        <taxon>Timema</taxon>
    </lineage>
</organism>
<dbReference type="EMBL" id="CAJPIN010002799">
    <property type="protein sequence ID" value="CAG2055701.1"/>
    <property type="molecule type" value="Genomic_DNA"/>
</dbReference>
<dbReference type="InterPro" id="IPR029058">
    <property type="entry name" value="AB_hydrolase_fold"/>
</dbReference>
<evidence type="ECO:0008006" key="3">
    <source>
        <dbReference type="Google" id="ProtNLM"/>
    </source>
</evidence>
<evidence type="ECO:0000313" key="2">
    <source>
        <dbReference type="Proteomes" id="UP001153148"/>
    </source>
</evidence>
<dbReference type="Proteomes" id="UP001153148">
    <property type="component" value="Unassembled WGS sequence"/>
</dbReference>
<reference evidence="1" key="1">
    <citation type="submission" date="2021-03" db="EMBL/GenBank/DDBJ databases">
        <authorList>
            <person name="Tran Van P."/>
        </authorList>
    </citation>
    <scope>NUCLEOTIDE SEQUENCE</scope>
</reference>
<name>A0ABN7NIJ5_TIMPD</name>
<protein>
    <recommendedName>
        <fullName evidence="3">Reverse transcriptase domain-containing protein</fullName>
    </recommendedName>
</protein>
<comment type="caution">
    <text evidence="1">The sequence shown here is derived from an EMBL/GenBank/DDBJ whole genome shotgun (WGS) entry which is preliminary data.</text>
</comment>
<dbReference type="Gene3D" id="3.40.50.1820">
    <property type="entry name" value="alpha/beta hydrolase"/>
    <property type="match status" value="1"/>
</dbReference>